<dbReference type="PANTHER" id="PTHR43734:SF1">
    <property type="entry name" value="PHYTOENE DESATURASE"/>
    <property type="match status" value="1"/>
</dbReference>
<comment type="caution">
    <text evidence="3">The sequence shown here is derived from an EMBL/GenBank/DDBJ whole genome shotgun (WGS) entry which is preliminary data.</text>
</comment>
<dbReference type="AlphaFoldDB" id="A0A7X0RPD2"/>
<proteinExistence type="inferred from homology"/>
<feature type="domain" description="Amine oxidase" evidence="2">
    <location>
        <begin position="17"/>
        <end position="423"/>
    </location>
</feature>
<sequence>MTSGTDSYEVAIVGGGLAGLIAAAELARVNRKVVLLERSNRFGGRGITHEKNGALFNLGPHALYRGGEAYRILRDLGVTIDGAAPSAEGYGIWQGRLVPLPGDPMKLLRSKLLSWSGKLELGRFMTRLHKFDPAALPKMSLRQWAEREIRDPMVRHIFYALSRTGTYNKEIDHQLAGPALLQVQRSMKGGVLYLHGGWQPLADQLRDLAVRAGATVLTGKAISGIAHDNGRVSGVQLKDGEMLSAAAVISTLGPADTYRLVRGAERTSLQRWKDEARPIMAASLDLALGRLPVPNRHFVIGLDQPVYFSHHSRVARLSDDGRLVMHLLKYNGAGDSDPHADERLLEETMTLIHPGWRQEVVARQYLPNIAVSRDYMHVGRTGPLPGPAVPELPGLYVAGDWASHGEMLVDAAAASAERAARQALDVLRTETGLAAFQPA</sequence>
<keyword evidence="4" id="KW-1185">Reference proteome</keyword>
<organism evidence="3 4">
    <name type="scientific">Cohnella nanjingensis</name>
    <dbReference type="NCBI Taxonomy" id="1387779"/>
    <lineage>
        <taxon>Bacteria</taxon>
        <taxon>Bacillati</taxon>
        <taxon>Bacillota</taxon>
        <taxon>Bacilli</taxon>
        <taxon>Bacillales</taxon>
        <taxon>Paenibacillaceae</taxon>
        <taxon>Cohnella</taxon>
    </lineage>
</organism>
<dbReference type="Pfam" id="PF01593">
    <property type="entry name" value="Amino_oxidase"/>
    <property type="match status" value="1"/>
</dbReference>
<accession>A0A7X0RPD2</accession>
<dbReference type="Proteomes" id="UP000547209">
    <property type="component" value="Unassembled WGS sequence"/>
</dbReference>
<dbReference type="Gene3D" id="3.50.50.60">
    <property type="entry name" value="FAD/NAD(P)-binding domain"/>
    <property type="match status" value="1"/>
</dbReference>
<protein>
    <submittedName>
        <fullName evidence="3">NAD(P)/FAD-dependent oxidoreductase</fullName>
    </submittedName>
</protein>
<evidence type="ECO:0000256" key="1">
    <source>
        <dbReference type="ARBA" id="ARBA00038322"/>
    </source>
</evidence>
<evidence type="ECO:0000259" key="2">
    <source>
        <dbReference type="Pfam" id="PF01593"/>
    </source>
</evidence>
<dbReference type="InterPro" id="IPR002937">
    <property type="entry name" value="Amino_oxidase"/>
</dbReference>
<dbReference type="GO" id="GO:0016491">
    <property type="term" value="F:oxidoreductase activity"/>
    <property type="evidence" value="ECO:0007669"/>
    <property type="project" value="InterPro"/>
</dbReference>
<dbReference type="Gene3D" id="3.90.660.50">
    <property type="match status" value="1"/>
</dbReference>
<name>A0A7X0RPD2_9BACL</name>
<dbReference type="InterPro" id="IPR036188">
    <property type="entry name" value="FAD/NAD-bd_sf"/>
</dbReference>
<evidence type="ECO:0000313" key="3">
    <source>
        <dbReference type="EMBL" id="MBB6671207.1"/>
    </source>
</evidence>
<gene>
    <name evidence="3" type="ORF">H7C19_10950</name>
</gene>
<dbReference type="EMBL" id="JACJVP010000018">
    <property type="protein sequence ID" value="MBB6671207.1"/>
    <property type="molecule type" value="Genomic_DNA"/>
</dbReference>
<evidence type="ECO:0000313" key="4">
    <source>
        <dbReference type="Proteomes" id="UP000547209"/>
    </source>
</evidence>
<reference evidence="3 4" key="1">
    <citation type="submission" date="2020-08" db="EMBL/GenBank/DDBJ databases">
        <title>Cohnella phylogeny.</title>
        <authorList>
            <person name="Dunlap C."/>
        </authorList>
    </citation>
    <scope>NUCLEOTIDE SEQUENCE [LARGE SCALE GENOMIC DNA]</scope>
    <source>
        <strain evidence="3 4">DSM 28246</strain>
    </source>
</reference>
<dbReference type="PANTHER" id="PTHR43734">
    <property type="entry name" value="PHYTOENE DESATURASE"/>
    <property type="match status" value="1"/>
</dbReference>
<dbReference type="SUPFAM" id="SSF51905">
    <property type="entry name" value="FAD/NAD(P)-binding domain"/>
    <property type="match status" value="1"/>
</dbReference>
<comment type="similarity">
    <text evidence="1">Belongs to the carotenoid/retinoid oxidoreductase family. CrtN subfamily.</text>
</comment>